<accession>A0A5Q4ZXY7</accession>
<feature type="chain" id="PRO_5024366528" evidence="1">
    <location>
        <begin position="21"/>
        <end position="84"/>
    </location>
</feature>
<evidence type="ECO:0000313" key="2">
    <source>
        <dbReference type="EMBL" id="VVV06733.1"/>
    </source>
</evidence>
<reference evidence="2" key="1">
    <citation type="submission" date="2019-09" db="EMBL/GenBank/DDBJ databases">
        <authorList>
            <person name="Hjerde E."/>
        </authorList>
    </citation>
    <scope>NUCLEOTIDE SEQUENCE</scope>
    <source>
        <strain evidence="2">06/09/160</strain>
    </source>
</reference>
<gene>
    <name evidence="2" type="ORF">AW0309160_04227</name>
</gene>
<evidence type="ECO:0000256" key="1">
    <source>
        <dbReference type="SAM" id="SignalP"/>
    </source>
</evidence>
<dbReference type="EMBL" id="LR721751">
    <property type="protein sequence ID" value="VVV06733.1"/>
    <property type="molecule type" value="Genomic_DNA"/>
</dbReference>
<organism evidence="2">
    <name type="scientific">Aliivibrio wodanis</name>
    <dbReference type="NCBI Taxonomy" id="80852"/>
    <lineage>
        <taxon>Bacteria</taxon>
        <taxon>Pseudomonadati</taxon>
        <taxon>Pseudomonadota</taxon>
        <taxon>Gammaproteobacteria</taxon>
        <taxon>Vibrionales</taxon>
        <taxon>Vibrionaceae</taxon>
        <taxon>Aliivibrio</taxon>
    </lineage>
</organism>
<proteinExistence type="predicted"/>
<sequence length="84" mass="9472">MNVKLLIYCTLYCFSFFAFADQACDDKVNEIQVIFDSPPVDVSQTNIEEAGVYFNKLMVECNQGATLEDVISILENINPLLNLD</sequence>
<feature type="signal peptide" evidence="1">
    <location>
        <begin position="1"/>
        <end position="20"/>
    </location>
</feature>
<dbReference type="AlphaFoldDB" id="A0A5Q4ZXY7"/>
<name>A0A5Q4ZXY7_9GAMM</name>
<keyword evidence="1" id="KW-0732">Signal</keyword>
<protein>
    <submittedName>
        <fullName evidence="2">Uncharacterized protein</fullName>
    </submittedName>
</protein>